<dbReference type="InterPro" id="IPR016182">
    <property type="entry name" value="Cu_amine_oxidase_N-reg"/>
</dbReference>
<feature type="domain" description="Copper amine oxidase catalytic" evidence="8">
    <location>
        <begin position="313"/>
        <end position="455"/>
    </location>
</feature>
<keyword evidence="6 7" id="KW-0186">Copper</keyword>
<dbReference type="PANTHER" id="PTHR10638:SF20">
    <property type="entry name" value="AMINE OXIDASE"/>
    <property type="match status" value="1"/>
</dbReference>
<comment type="cofactor">
    <cofactor evidence="7">
        <name>Cu cation</name>
        <dbReference type="ChEBI" id="CHEBI:23378"/>
    </cofactor>
    <text evidence="7">Contains 1 topaquinone per subunit.</text>
</comment>
<dbReference type="Proteomes" id="UP001308179">
    <property type="component" value="Unassembled WGS sequence"/>
</dbReference>
<dbReference type="Pfam" id="PF01179">
    <property type="entry name" value="Cu_amine_oxid"/>
    <property type="match status" value="1"/>
</dbReference>
<dbReference type="SUPFAM" id="SSF54416">
    <property type="entry name" value="Amine oxidase N-terminal region"/>
    <property type="match status" value="2"/>
</dbReference>
<feature type="domain" description="DUF1965" evidence="9">
    <location>
        <begin position="236"/>
        <end position="303"/>
    </location>
</feature>
<evidence type="ECO:0000256" key="4">
    <source>
        <dbReference type="ARBA" id="ARBA00022772"/>
    </source>
</evidence>
<protein>
    <recommendedName>
        <fullName evidence="7">Amine oxidase</fullName>
        <ecNumber evidence="7">1.4.3.-</ecNumber>
    </recommendedName>
</protein>
<evidence type="ECO:0000256" key="5">
    <source>
        <dbReference type="ARBA" id="ARBA00023002"/>
    </source>
</evidence>
<evidence type="ECO:0000256" key="1">
    <source>
        <dbReference type="ARBA" id="ARBA00001935"/>
    </source>
</evidence>
<dbReference type="EMBL" id="JAVRRR010000043">
    <property type="protein sequence ID" value="KAK5147353.1"/>
    <property type="molecule type" value="Genomic_DNA"/>
</dbReference>
<evidence type="ECO:0000256" key="2">
    <source>
        <dbReference type="ARBA" id="ARBA00007983"/>
    </source>
</evidence>
<keyword evidence="11" id="KW-1185">Reference proteome</keyword>
<comment type="similarity">
    <text evidence="2 7">Belongs to the copper/topaquinone oxidase family.</text>
</comment>
<proteinExistence type="inferred from homology"/>
<accession>A0ABR0LDY8</accession>
<comment type="caution">
    <text evidence="10">The sequence shown here is derived from an EMBL/GenBank/DDBJ whole genome shotgun (WGS) entry which is preliminary data.</text>
</comment>
<keyword evidence="3 7" id="KW-0479">Metal-binding</keyword>
<dbReference type="InterPro" id="IPR036460">
    <property type="entry name" value="Cu_amine_oxidase_C_sf"/>
</dbReference>
<dbReference type="PANTHER" id="PTHR10638">
    <property type="entry name" value="COPPER AMINE OXIDASE"/>
    <property type="match status" value="1"/>
</dbReference>
<dbReference type="Pfam" id="PF09248">
    <property type="entry name" value="DUF1965"/>
    <property type="match status" value="1"/>
</dbReference>
<evidence type="ECO:0000256" key="6">
    <source>
        <dbReference type="ARBA" id="ARBA00023008"/>
    </source>
</evidence>
<dbReference type="Gene3D" id="2.70.98.20">
    <property type="entry name" value="Copper amine oxidase, catalytic domain"/>
    <property type="match status" value="1"/>
</dbReference>
<gene>
    <name evidence="10" type="ORF">LTR32_001197</name>
</gene>
<dbReference type="InterPro" id="IPR015798">
    <property type="entry name" value="Cu_amine_oxidase_C"/>
</dbReference>
<evidence type="ECO:0000313" key="10">
    <source>
        <dbReference type="EMBL" id="KAK5147353.1"/>
    </source>
</evidence>
<name>A0ABR0LDY8_9PEZI</name>
<evidence type="ECO:0000256" key="3">
    <source>
        <dbReference type="ARBA" id="ARBA00022723"/>
    </source>
</evidence>
<dbReference type="InterPro" id="IPR000269">
    <property type="entry name" value="Cu_amine_oxidase"/>
</dbReference>
<dbReference type="EC" id="1.4.3.-" evidence="7"/>
<dbReference type="SUPFAM" id="SSF49998">
    <property type="entry name" value="Amine oxidase catalytic domain"/>
    <property type="match status" value="1"/>
</dbReference>
<keyword evidence="4 7" id="KW-0801">TPQ</keyword>
<evidence type="ECO:0000313" key="11">
    <source>
        <dbReference type="Proteomes" id="UP001308179"/>
    </source>
</evidence>
<dbReference type="Gene3D" id="3.10.450.40">
    <property type="match status" value="2"/>
</dbReference>
<organism evidence="10 11">
    <name type="scientific">Rachicladosporium monterosium</name>
    <dbReference type="NCBI Taxonomy" id="1507873"/>
    <lineage>
        <taxon>Eukaryota</taxon>
        <taxon>Fungi</taxon>
        <taxon>Dikarya</taxon>
        <taxon>Ascomycota</taxon>
        <taxon>Pezizomycotina</taxon>
        <taxon>Dothideomycetes</taxon>
        <taxon>Dothideomycetidae</taxon>
        <taxon>Cladosporiales</taxon>
        <taxon>Cladosporiaceae</taxon>
        <taxon>Rachicladosporium</taxon>
    </lineage>
</organism>
<dbReference type="InterPro" id="IPR015328">
    <property type="entry name" value="DUF1965"/>
</dbReference>
<evidence type="ECO:0000259" key="9">
    <source>
        <dbReference type="Pfam" id="PF09248"/>
    </source>
</evidence>
<keyword evidence="5 7" id="KW-0560">Oxidoreductase</keyword>
<reference evidence="10 11" key="1">
    <citation type="submission" date="2023-08" db="EMBL/GenBank/DDBJ databases">
        <title>Black Yeasts Isolated from many extreme environments.</title>
        <authorList>
            <person name="Coleine C."/>
            <person name="Stajich J.E."/>
            <person name="Selbmann L."/>
        </authorList>
    </citation>
    <scope>NUCLEOTIDE SEQUENCE [LARGE SCALE GENOMIC DNA]</scope>
    <source>
        <strain evidence="10 11">CCFEE 5386</strain>
    </source>
</reference>
<sequence>MEFKGRAAVNLLTSAFVLIGLVAFLVLSLRPEASSVEYGSRQKKTFAAPKYNVWAELSEYEAAEVNDFIIKQATDLNLTLHPKSVQDNFIFMVETLKPNKTDTAPYLYDDAPIPERWAKVTISQTFEDKPYMVYYMAGPLPISKDSRVLPLEWMFNSGRNYVANPIQSYDIILDFALSMAENVSDITQELLGATVNRQDPSDPHGLLAFPRGSRIETGGMVLWMQFYRPGMGSGARTLLPQGIYAKVDATSANIAAWKVGEWYYNGVIYANEHEFRAALDDREFVRTPANIDGSWTDTEDFGEYPDRDLPPPVSIQPSEEKNAWGERKGYRITSGTGMGSTPHLTILNSTTLGESARYAEHDLWVLRRKDTEPRSADPLMYLAPHDPIIEFSKMANHESLEHGAPDTLYDGDLVVYFNLGAHHVPHSGDIPNTLMHTSSSSVMFVPHNFADSDPSRQSVQGVRLQLQGKKSGGFAGEWFTGDESKTLLRHDNGDLRSRSEGGSGHGQTTARYFGATYEKGVEVPLEALEPDMRGYVSHSNAVSELNFTGFGRGEAFGG</sequence>
<comment type="cofactor">
    <cofactor evidence="1">
        <name>Cu cation</name>
        <dbReference type="ChEBI" id="CHEBI:23378"/>
    </cofactor>
</comment>
<evidence type="ECO:0000256" key="7">
    <source>
        <dbReference type="RuleBase" id="RU000672"/>
    </source>
</evidence>
<evidence type="ECO:0000259" key="8">
    <source>
        <dbReference type="Pfam" id="PF01179"/>
    </source>
</evidence>
<comment type="PTM">
    <text evidence="7">Topaquinone (TPQ) is generated by copper-dependent autoxidation of a specific tyrosyl residue.</text>
</comment>